<sequence length="108" mass="12024">MAIRFLDRSRLREQTKTRREMYGAQAKEWPLALLGEVADDDDVEDNDDNVCLGGGFGTLGPRDLMLERIESDDSESYVSSVSISHSSQLQILSLANLKLLSFVDSSDL</sequence>
<gene>
    <name evidence="1" type="ORF">PanWU01x14_158590</name>
</gene>
<reference evidence="2" key="1">
    <citation type="submission" date="2016-06" db="EMBL/GenBank/DDBJ databases">
        <title>Parallel loss of symbiosis genes in relatives of nitrogen-fixing non-legume Parasponia.</title>
        <authorList>
            <person name="Van Velzen R."/>
            <person name="Holmer R."/>
            <person name="Bu F."/>
            <person name="Rutten L."/>
            <person name="Van Zeijl A."/>
            <person name="Liu W."/>
            <person name="Santuari L."/>
            <person name="Cao Q."/>
            <person name="Sharma T."/>
            <person name="Shen D."/>
            <person name="Roswanjaya Y."/>
            <person name="Wardhani T."/>
            <person name="Kalhor M.S."/>
            <person name="Jansen J."/>
            <person name="Van den Hoogen J."/>
            <person name="Gungor B."/>
            <person name="Hartog M."/>
            <person name="Hontelez J."/>
            <person name="Verver J."/>
            <person name="Yang W.-C."/>
            <person name="Schijlen E."/>
            <person name="Repin R."/>
            <person name="Schilthuizen M."/>
            <person name="Schranz E."/>
            <person name="Heidstra R."/>
            <person name="Miyata K."/>
            <person name="Fedorova E."/>
            <person name="Kohlen W."/>
            <person name="Bisseling T."/>
            <person name="Smit S."/>
            <person name="Geurts R."/>
        </authorList>
    </citation>
    <scope>NUCLEOTIDE SEQUENCE [LARGE SCALE GENOMIC DNA]</scope>
    <source>
        <strain evidence="2">cv. WU1-14</strain>
    </source>
</reference>
<keyword evidence="2" id="KW-1185">Reference proteome</keyword>
<name>A0A2P5CEP1_PARAD</name>
<proteinExistence type="predicted"/>
<dbReference type="EMBL" id="JXTB01000139">
    <property type="protein sequence ID" value="PON59501.1"/>
    <property type="molecule type" value="Genomic_DNA"/>
</dbReference>
<organism evidence="1 2">
    <name type="scientific">Parasponia andersonii</name>
    <name type="common">Sponia andersonii</name>
    <dbReference type="NCBI Taxonomy" id="3476"/>
    <lineage>
        <taxon>Eukaryota</taxon>
        <taxon>Viridiplantae</taxon>
        <taxon>Streptophyta</taxon>
        <taxon>Embryophyta</taxon>
        <taxon>Tracheophyta</taxon>
        <taxon>Spermatophyta</taxon>
        <taxon>Magnoliopsida</taxon>
        <taxon>eudicotyledons</taxon>
        <taxon>Gunneridae</taxon>
        <taxon>Pentapetalae</taxon>
        <taxon>rosids</taxon>
        <taxon>fabids</taxon>
        <taxon>Rosales</taxon>
        <taxon>Cannabaceae</taxon>
        <taxon>Parasponia</taxon>
    </lineage>
</organism>
<dbReference type="Proteomes" id="UP000237105">
    <property type="component" value="Unassembled WGS sequence"/>
</dbReference>
<evidence type="ECO:0000313" key="1">
    <source>
        <dbReference type="EMBL" id="PON59501.1"/>
    </source>
</evidence>
<evidence type="ECO:0000313" key="2">
    <source>
        <dbReference type="Proteomes" id="UP000237105"/>
    </source>
</evidence>
<dbReference type="AlphaFoldDB" id="A0A2P5CEP1"/>
<accession>A0A2P5CEP1</accession>
<protein>
    <submittedName>
        <fullName evidence="1">Uncharacterized protein</fullName>
    </submittedName>
</protein>
<comment type="caution">
    <text evidence="1">The sequence shown here is derived from an EMBL/GenBank/DDBJ whole genome shotgun (WGS) entry which is preliminary data.</text>
</comment>